<dbReference type="EMBL" id="CAJJDN010000080">
    <property type="protein sequence ID" value="CAD8103286.1"/>
    <property type="molecule type" value="Genomic_DNA"/>
</dbReference>
<dbReference type="AlphaFoldDB" id="A0A8S1PJN6"/>
<sequence>MDQLLQLKTWRGIKESLYNNNRDINARNQNFQSNQYFFLNQFNTINKRKLFEYLNPSKSGTIDFDEFADHQIKVDQNIKQATKQQKFKQQNQQFSDLFKRQINIQLDFQILELLLINNNSVLLIFQIILRTIKKYHHQNIPLYKKVG</sequence>
<gene>
    <name evidence="1" type="ORF">PSON_ATCC_30995.1.T0800004</name>
</gene>
<accession>A0A8S1PJN6</accession>
<evidence type="ECO:0000313" key="2">
    <source>
        <dbReference type="Proteomes" id="UP000692954"/>
    </source>
</evidence>
<comment type="caution">
    <text evidence="1">The sequence shown here is derived from an EMBL/GenBank/DDBJ whole genome shotgun (WGS) entry which is preliminary data.</text>
</comment>
<evidence type="ECO:0000313" key="1">
    <source>
        <dbReference type="EMBL" id="CAD8103286.1"/>
    </source>
</evidence>
<proteinExistence type="predicted"/>
<name>A0A8S1PJN6_9CILI</name>
<dbReference type="Proteomes" id="UP000692954">
    <property type="component" value="Unassembled WGS sequence"/>
</dbReference>
<evidence type="ECO:0008006" key="3">
    <source>
        <dbReference type="Google" id="ProtNLM"/>
    </source>
</evidence>
<protein>
    <recommendedName>
        <fullName evidence="3">EF-hand domain-containing protein</fullName>
    </recommendedName>
</protein>
<keyword evidence="2" id="KW-1185">Reference proteome</keyword>
<organism evidence="1 2">
    <name type="scientific">Paramecium sonneborni</name>
    <dbReference type="NCBI Taxonomy" id="65129"/>
    <lineage>
        <taxon>Eukaryota</taxon>
        <taxon>Sar</taxon>
        <taxon>Alveolata</taxon>
        <taxon>Ciliophora</taxon>
        <taxon>Intramacronucleata</taxon>
        <taxon>Oligohymenophorea</taxon>
        <taxon>Peniculida</taxon>
        <taxon>Parameciidae</taxon>
        <taxon>Paramecium</taxon>
    </lineage>
</organism>
<reference evidence="1" key="1">
    <citation type="submission" date="2021-01" db="EMBL/GenBank/DDBJ databases">
        <authorList>
            <consortium name="Genoscope - CEA"/>
            <person name="William W."/>
        </authorList>
    </citation>
    <scope>NUCLEOTIDE SEQUENCE</scope>
</reference>